<dbReference type="AlphaFoldDB" id="A0A6J4ULN2"/>
<feature type="non-terminal residue" evidence="1">
    <location>
        <position position="1"/>
    </location>
</feature>
<reference evidence="1" key="1">
    <citation type="submission" date="2020-02" db="EMBL/GenBank/DDBJ databases">
        <authorList>
            <person name="Meier V. D."/>
        </authorList>
    </citation>
    <scope>NUCLEOTIDE SEQUENCE</scope>
    <source>
        <strain evidence="1">AVDCRST_MAG87</strain>
    </source>
</reference>
<organism evidence="1">
    <name type="scientific">uncultured Thermomicrobiales bacterium</name>
    <dbReference type="NCBI Taxonomy" id="1645740"/>
    <lineage>
        <taxon>Bacteria</taxon>
        <taxon>Pseudomonadati</taxon>
        <taxon>Thermomicrobiota</taxon>
        <taxon>Thermomicrobia</taxon>
        <taxon>Thermomicrobiales</taxon>
        <taxon>environmental samples</taxon>
    </lineage>
</organism>
<name>A0A6J4ULN2_9BACT</name>
<feature type="non-terminal residue" evidence="1">
    <location>
        <position position="26"/>
    </location>
</feature>
<sequence>CPRMRAFLPDVAMTSASSRCVICCLT</sequence>
<gene>
    <name evidence="1" type="ORF">AVDCRST_MAG87-1097</name>
</gene>
<accession>A0A6J4ULN2</accession>
<proteinExistence type="predicted"/>
<evidence type="ECO:0000313" key="1">
    <source>
        <dbReference type="EMBL" id="CAA9554311.1"/>
    </source>
</evidence>
<dbReference type="EMBL" id="CADCWJ010000255">
    <property type="protein sequence ID" value="CAA9554311.1"/>
    <property type="molecule type" value="Genomic_DNA"/>
</dbReference>
<protein>
    <submittedName>
        <fullName evidence="1">Uncharacterized protein</fullName>
    </submittedName>
</protein>